<dbReference type="InterPro" id="IPR017946">
    <property type="entry name" value="PLC-like_Pdiesterase_TIM-brl"/>
</dbReference>
<dbReference type="GO" id="GO:0008081">
    <property type="term" value="F:phosphoric diester hydrolase activity"/>
    <property type="evidence" value="ECO:0007669"/>
    <property type="project" value="InterPro"/>
</dbReference>
<dbReference type="InterPro" id="IPR051057">
    <property type="entry name" value="PI-PLC_domain"/>
</dbReference>
<gene>
    <name evidence="1" type="ORF">BU26DRAFT_175336</name>
</gene>
<dbReference type="GeneID" id="54573651"/>
<accession>A0A6A6HV60</accession>
<organism evidence="1 2">
    <name type="scientific">Trematosphaeria pertusa</name>
    <dbReference type="NCBI Taxonomy" id="390896"/>
    <lineage>
        <taxon>Eukaryota</taxon>
        <taxon>Fungi</taxon>
        <taxon>Dikarya</taxon>
        <taxon>Ascomycota</taxon>
        <taxon>Pezizomycotina</taxon>
        <taxon>Dothideomycetes</taxon>
        <taxon>Pleosporomycetidae</taxon>
        <taxon>Pleosporales</taxon>
        <taxon>Massarineae</taxon>
        <taxon>Trematosphaeriaceae</taxon>
        <taxon>Trematosphaeria</taxon>
    </lineage>
</organism>
<dbReference type="Gene3D" id="3.20.20.190">
    <property type="entry name" value="Phosphatidylinositol (PI) phosphodiesterase"/>
    <property type="match status" value="1"/>
</dbReference>
<dbReference type="PANTHER" id="PTHR13593">
    <property type="match status" value="1"/>
</dbReference>
<reference evidence="1" key="1">
    <citation type="journal article" date="2020" name="Stud. Mycol.">
        <title>101 Dothideomycetes genomes: a test case for predicting lifestyles and emergence of pathogens.</title>
        <authorList>
            <person name="Haridas S."/>
            <person name="Albert R."/>
            <person name="Binder M."/>
            <person name="Bloem J."/>
            <person name="Labutti K."/>
            <person name="Salamov A."/>
            <person name="Andreopoulos B."/>
            <person name="Baker S."/>
            <person name="Barry K."/>
            <person name="Bills G."/>
            <person name="Bluhm B."/>
            <person name="Cannon C."/>
            <person name="Castanera R."/>
            <person name="Culley D."/>
            <person name="Daum C."/>
            <person name="Ezra D."/>
            <person name="Gonzalez J."/>
            <person name="Henrissat B."/>
            <person name="Kuo A."/>
            <person name="Liang C."/>
            <person name="Lipzen A."/>
            <person name="Lutzoni F."/>
            <person name="Magnuson J."/>
            <person name="Mondo S."/>
            <person name="Nolan M."/>
            <person name="Ohm R."/>
            <person name="Pangilinan J."/>
            <person name="Park H.-J."/>
            <person name="Ramirez L."/>
            <person name="Alfaro M."/>
            <person name="Sun H."/>
            <person name="Tritt A."/>
            <person name="Yoshinaga Y."/>
            <person name="Zwiers L.-H."/>
            <person name="Turgeon B."/>
            <person name="Goodwin S."/>
            <person name="Spatafora J."/>
            <person name="Crous P."/>
            <person name="Grigoriev I."/>
        </authorList>
    </citation>
    <scope>NUCLEOTIDE SEQUENCE</scope>
    <source>
        <strain evidence="1">CBS 122368</strain>
    </source>
</reference>
<dbReference type="PANTHER" id="PTHR13593:SF143">
    <property type="entry name" value="PHOSPHATIDYLINOSITOL-SPECIFIC PHOSPHOLIPASE C X DOMAIN-CONTAINING PROTEIN"/>
    <property type="match status" value="1"/>
</dbReference>
<proteinExistence type="predicted"/>
<evidence type="ECO:0000313" key="1">
    <source>
        <dbReference type="EMBL" id="KAF2241648.1"/>
    </source>
</evidence>
<dbReference type="SUPFAM" id="SSF51695">
    <property type="entry name" value="PLC-like phosphodiesterases"/>
    <property type="match status" value="1"/>
</dbReference>
<evidence type="ECO:0000313" key="2">
    <source>
        <dbReference type="Proteomes" id="UP000800094"/>
    </source>
</evidence>
<dbReference type="RefSeq" id="XP_033676652.1">
    <property type="nucleotide sequence ID" value="XM_033820321.1"/>
</dbReference>
<dbReference type="AlphaFoldDB" id="A0A6A6HV60"/>
<protein>
    <submittedName>
        <fullName evidence="1">PLC-like phosphodiesterase</fullName>
    </submittedName>
</protein>
<sequence>MGYGGSLTLLNGSPHDWTLSGQHSYQMDAWTWPTISAGKAARVYVEFGTKGHAGDDAGEAYYNIADTVNHFQIKGRKPSDYMLTISLDGMSTKQSQQGANIDLGFRHDAAVDWIMSTDEAGDWWSNSGMTTDWMQQGMGSLGNRTLKQICMPGSHDAGMGTFKAGTVGAHFANSQTQYLDIYGQLMAGSRYFDIRPVISSGQWVAGHYSEVENVWLGGNGQALSDMIKQINDFTKQYKELVIINLSHTLDTDNDYKDLTQDQWNKLFDTLKVVNNRFTVNNPGKEDFSNHVLGDFITDGASVFIVAQLPGGISLGDYANQGFFNQDNFPVYDSYSNSNDVSNMEKDQLAKLKTERNLVANAGQRKDKFHLLSWTLTQQAEDVLNFDKAIMNLAVSVYDDLFVNAFNSFTPESLPNVLYIDAVGIRDKSVVFPYDKPRSVSTNYDIASLAIAVNNAMAGRNGYITGG</sequence>
<keyword evidence="2" id="KW-1185">Reference proteome</keyword>
<dbReference type="OrthoDB" id="1046782at2759"/>
<dbReference type="EMBL" id="ML987211">
    <property type="protein sequence ID" value="KAF2241648.1"/>
    <property type="molecule type" value="Genomic_DNA"/>
</dbReference>
<dbReference type="Proteomes" id="UP000800094">
    <property type="component" value="Unassembled WGS sequence"/>
</dbReference>
<dbReference type="GO" id="GO:0006629">
    <property type="term" value="P:lipid metabolic process"/>
    <property type="evidence" value="ECO:0007669"/>
    <property type="project" value="InterPro"/>
</dbReference>
<name>A0A6A6HV60_9PLEO</name>